<keyword evidence="4 10" id="KW-1003">Cell membrane</keyword>
<evidence type="ECO:0000256" key="4">
    <source>
        <dbReference type="ARBA" id="ARBA00022475"/>
    </source>
</evidence>
<dbReference type="PIRSF" id="PIRSF003097">
    <property type="entry name" value="FtsX"/>
    <property type="match status" value="1"/>
</dbReference>
<dbReference type="GO" id="GO:0051301">
    <property type="term" value="P:cell division"/>
    <property type="evidence" value="ECO:0007669"/>
    <property type="project" value="UniProtKB-KW"/>
</dbReference>
<evidence type="ECO:0000256" key="2">
    <source>
        <dbReference type="ARBA" id="ARBA00007379"/>
    </source>
</evidence>
<feature type="transmembrane region" description="Helical" evidence="11">
    <location>
        <begin position="275"/>
        <end position="298"/>
    </location>
</feature>
<organism evidence="14 15">
    <name type="scientific">Candidatus Yanofskybacteria bacterium GW2011_GWD2_39_48</name>
    <dbReference type="NCBI Taxonomy" id="1619031"/>
    <lineage>
        <taxon>Bacteria</taxon>
        <taxon>Candidatus Yanofskyibacteriota</taxon>
    </lineage>
</organism>
<keyword evidence="7 11" id="KW-1133">Transmembrane helix</keyword>
<dbReference type="InterPro" id="IPR040690">
    <property type="entry name" value="FtsX_ECD"/>
</dbReference>
<dbReference type="Pfam" id="PF02687">
    <property type="entry name" value="FtsX"/>
    <property type="match status" value="1"/>
</dbReference>
<dbReference type="InterPro" id="IPR004513">
    <property type="entry name" value="FtsX"/>
</dbReference>
<dbReference type="PANTHER" id="PTHR47755">
    <property type="entry name" value="CELL DIVISION PROTEIN FTSX"/>
    <property type="match status" value="1"/>
</dbReference>
<keyword evidence="9 10" id="KW-0131">Cell cycle</keyword>
<comment type="similarity">
    <text evidence="2 10">Belongs to the ABC-4 integral membrane protein family. FtsX subfamily.</text>
</comment>
<comment type="subcellular location">
    <subcellularLocation>
        <location evidence="1">Cell membrane</location>
        <topology evidence="1">Multi-pass membrane protein</topology>
    </subcellularLocation>
</comment>
<keyword evidence="5 10" id="KW-0132">Cell division</keyword>
<keyword evidence="6 11" id="KW-0812">Transmembrane</keyword>
<feature type="domain" description="ABC3 transporter permease C-terminal" evidence="12">
    <location>
        <begin position="183"/>
        <end position="304"/>
    </location>
</feature>
<name>A0A0G0RMV3_9BACT</name>
<dbReference type="AlphaFoldDB" id="A0A0G0RMV3"/>
<evidence type="ECO:0000256" key="7">
    <source>
        <dbReference type="ARBA" id="ARBA00022989"/>
    </source>
</evidence>
<dbReference type="Pfam" id="PF18075">
    <property type="entry name" value="FtsX_ECD"/>
    <property type="match status" value="1"/>
</dbReference>
<dbReference type="PANTHER" id="PTHR47755:SF1">
    <property type="entry name" value="CELL DIVISION PROTEIN FTSX"/>
    <property type="match status" value="1"/>
</dbReference>
<evidence type="ECO:0000313" key="15">
    <source>
        <dbReference type="Proteomes" id="UP000034764"/>
    </source>
</evidence>
<protein>
    <recommendedName>
        <fullName evidence="3 10">Cell division protein FtsX</fullName>
    </recommendedName>
</protein>
<feature type="transmembrane region" description="Helical" evidence="11">
    <location>
        <begin position="234"/>
        <end position="255"/>
    </location>
</feature>
<evidence type="ECO:0000256" key="3">
    <source>
        <dbReference type="ARBA" id="ARBA00021907"/>
    </source>
</evidence>
<evidence type="ECO:0000256" key="6">
    <source>
        <dbReference type="ARBA" id="ARBA00022692"/>
    </source>
</evidence>
<evidence type="ECO:0000256" key="10">
    <source>
        <dbReference type="PIRNR" id="PIRNR003097"/>
    </source>
</evidence>
<proteinExistence type="inferred from homology"/>
<feature type="transmembrane region" description="Helical" evidence="11">
    <location>
        <begin position="21"/>
        <end position="45"/>
    </location>
</feature>
<feature type="domain" description="FtsX extracellular" evidence="13">
    <location>
        <begin position="60"/>
        <end position="149"/>
    </location>
</feature>
<evidence type="ECO:0000256" key="5">
    <source>
        <dbReference type="ARBA" id="ARBA00022618"/>
    </source>
</evidence>
<gene>
    <name evidence="14" type="ORF">UT53_C0005G0006</name>
</gene>
<evidence type="ECO:0000259" key="13">
    <source>
        <dbReference type="Pfam" id="PF18075"/>
    </source>
</evidence>
<evidence type="ECO:0000256" key="9">
    <source>
        <dbReference type="ARBA" id="ARBA00023306"/>
    </source>
</evidence>
<comment type="caution">
    <text evidence="14">The sequence shown here is derived from an EMBL/GenBank/DDBJ whole genome shotgun (WGS) entry which is preliminary data.</text>
</comment>
<dbReference type="Gene3D" id="3.30.70.3040">
    <property type="match status" value="1"/>
</dbReference>
<evidence type="ECO:0000259" key="12">
    <source>
        <dbReference type="Pfam" id="PF02687"/>
    </source>
</evidence>
<feature type="transmembrane region" description="Helical" evidence="11">
    <location>
        <begin position="180"/>
        <end position="200"/>
    </location>
</feature>
<reference evidence="14 15" key="1">
    <citation type="journal article" date="2015" name="Nature">
        <title>rRNA introns, odd ribosomes, and small enigmatic genomes across a large radiation of phyla.</title>
        <authorList>
            <person name="Brown C.T."/>
            <person name="Hug L.A."/>
            <person name="Thomas B.C."/>
            <person name="Sharon I."/>
            <person name="Castelle C.J."/>
            <person name="Singh A."/>
            <person name="Wilkins M.J."/>
            <person name="Williams K.H."/>
            <person name="Banfield J.F."/>
        </authorList>
    </citation>
    <scope>NUCLEOTIDE SEQUENCE [LARGE SCALE GENOMIC DNA]</scope>
</reference>
<dbReference type="GO" id="GO:0005886">
    <property type="term" value="C:plasma membrane"/>
    <property type="evidence" value="ECO:0007669"/>
    <property type="project" value="UniProtKB-SubCell"/>
</dbReference>
<accession>A0A0G0RMV3</accession>
<sequence>MNYRDTLEKIIAHGWTNFKRNSYLSIGTTGVMTLVLLLFAGLMSLNFLSTKIVESLQDKVDISVYFKTDSTEEEVMLIKKDLENNSLVKSVAYISKDKALEDFKKLHAGDPLIQESLAELSENPLQPALNIKAVDPMKFGDIVTFLEGNKFRSFIDKINYYENEAVISRVQSITNGVRNWGLIISLLLALVAIMVTFNTIRLTIYNQKNEIEIMRLVGGSNWHIRAPYLVEGSLYGILAVAVTLIIFYPVVFLISPKLGVLIPGVSLVGYFFSNAIQFILLLLVIGILLGVASSAIAIRRFLKI</sequence>
<evidence type="ECO:0000256" key="1">
    <source>
        <dbReference type="ARBA" id="ARBA00004651"/>
    </source>
</evidence>
<dbReference type="InterPro" id="IPR003838">
    <property type="entry name" value="ABC3_permease_C"/>
</dbReference>
<evidence type="ECO:0000256" key="11">
    <source>
        <dbReference type="SAM" id="Phobius"/>
    </source>
</evidence>
<dbReference type="Proteomes" id="UP000034764">
    <property type="component" value="Unassembled WGS sequence"/>
</dbReference>
<evidence type="ECO:0000256" key="8">
    <source>
        <dbReference type="ARBA" id="ARBA00023136"/>
    </source>
</evidence>
<evidence type="ECO:0000313" key="14">
    <source>
        <dbReference type="EMBL" id="KKR23860.1"/>
    </source>
</evidence>
<keyword evidence="8 10" id="KW-0472">Membrane</keyword>
<dbReference type="EMBL" id="LBXD01000005">
    <property type="protein sequence ID" value="KKR23860.1"/>
    <property type="molecule type" value="Genomic_DNA"/>
</dbReference>